<dbReference type="EMBL" id="BMPG01000004">
    <property type="protein sequence ID" value="GGL69020.1"/>
    <property type="molecule type" value="Genomic_DNA"/>
</dbReference>
<organism evidence="2 3">
    <name type="scientific">Halocalculus aciditolerans</name>
    <dbReference type="NCBI Taxonomy" id="1383812"/>
    <lineage>
        <taxon>Archaea</taxon>
        <taxon>Methanobacteriati</taxon>
        <taxon>Methanobacteriota</taxon>
        <taxon>Stenosarchaea group</taxon>
        <taxon>Halobacteria</taxon>
        <taxon>Halobacteriales</taxon>
        <taxon>Halobacteriaceae</taxon>
        <taxon>Halocalculus</taxon>
    </lineage>
</organism>
<dbReference type="InterPro" id="IPR036104">
    <property type="entry name" value="BFN_sf"/>
</dbReference>
<evidence type="ECO:0000313" key="2">
    <source>
        <dbReference type="EMBL" id="GGL69020.1"/>
    </source>
</evidence>
<sequence length="143" mass="15677">MESVRVAGSESGPMPVVLVDVGHETDVVPIFIGFEEALSIARGVDAMDVGRPLTHDLFLDVVEELGGRVRRAVVTREESGTFFADLHLDTPREATVVDSRPSDALALVSRTDAPIEVAVEVFESARRPREEFDDFDDIREVAL</sequence>
<dbReference type="PANTHER" id="PTHR15160:SF1">
    <property type="entry name" value="VON HIPPEL-LINDAU DISEASE TUMOR SUPPRESSOR"/>
    <property type="match status" value="1"/>
</dbReference>
<dbReference type="Gene3D" id="3.10.690.10">
    <property type="entry name" value="Bifunctional nuclease domain"/>
    <property type="match status" value="1"/>
</dbReference>
<feature type="domain" description="BFN" evidence="1">
    <location>
        <begin position="1"/>
        <end position="129"/>
    </location>
</feature>
<protein>
    <recommendedName>
        <fullName evidence="1">BFN domain-containing protein</fullName>
    </recommendedName>
</protein>
<dbReference type="Proteomes" id="UP000607197">
    <property type="component" value="Unassembled WGS sequence"/>
</dbReference>
<dbReference type="PROSITE" id="PS51658">
    <property type="entry name" value="BFN"/>
    <property type="match status" value="1"/>
</dbReference>
<dbReference type="InterPro" id="IPR003729">
    <property type="entry name" value="Bi_nuclease_dom"/>
</dbReference>
<comment type="caution">
    <text evidence="2">The sequence shown here is derived from an EMBL/GenBank/DDBJ whole genome shotgun (WGS) entry which is preliminary data.</text>
</comment>
<keyword evidence="3" id="KW-1185">Reference proteome</keyword>
<dbReference type="SUPFAM" id="SSF103256">
    <property type="entry name" value="Hypothetical protein TM0160"/>
    <property type="match status" value="1"/>
</dbReference>
<proteinExistence type="predicted"/>
<accession>A0A830FN14</accession>
<dbReference type="PANTHER" id="PTHR15160">
    <property type="entry name" value="VON HIPPEL-LINDAU PROTEIN"/>
    <property type="match status" value="1"/>
</dbReference>
<name>A0A830FN14_9EURY</name>
<dbReference type="AlphaFoldDB" id="A0A830FN14"/>
<reference evidence="2" key="1">
    <citation type="journal article" date="2014" name="Int. J. Syst. Evol. Microbiol.">
        <title>Complete genome sequence of Corynebacterium casei LMG S-19264T (=DSM 44701T), isolated from a smear-ripened cheese.</title>
        <authorList>
            <consortium name="US DOE Joint Genome Institute (JGI-PGF)"/>
            <person name="Walter F."/>
            <person name="Albersmeier A."/>
            <person name="Kalinowski J."/>
            <person name="Ruckert C."/>
        </authorList>
    </citation>
    <scope>NUCLEOTIDE SEQUENCE</scope>
    <source>
        <strain evidence="2">JCM 19596</strain>
    </source>
</reference>
<dbReference type="GO" id="GO:0004518">
    <property type="term" value="F:nuclease activity"/>
    <property type="evidence" value="ECO:0007669"/>
    <property type="project" value="InterPro"/>
</dbReference>
<gene>
    <name evidence="2" type="ORF">GCM10009039_28760</name>
</gene>
<evidence type="ECO:0000259" key="1">
    <source>
        <dbReference type="PROSITE" id="PS51658"/>
    </source>
</evidence>
<dbReference type="Pfam" id="PF02577">
    <property type="entry name" value="BFN_dom"/>
    <property type="match status" value="1"/>
</dbReference>
<reference evidence="2" key="2">
    <citation type="submission" date="2020-09" db="EMBL/GenBank/DDBJ databases">
        <authorList>
            <person name="Sun Q."/>
            <person name="Ohkuma M."/>
        </authorList>
    </citation>
    <scope>NUCLEOTIDE SEQUENCE</scope>
    <source>
        <strain evidence="2">JCM 19596</strain>
    </source>
</reference>
<evidence type="ECO:0000313" key="3">
    <source>
        <dbReference type="Proteomes" id="UP000607197"/>
    </source>
</evidence>